<evidence type="ECO:0000256" key="1">
    <source>
        <dbReference type="SAM" id="MobiDB-lite"/>
    </source>
</evidence>
<evidence type="ECO:0000313" key="4">
    <source>
        <dbReference type="Proteomes" id="UP000305848"/>
    </source>
</evidence>
<evidence type="ECO:0000313" key="3">
    <source>
        <dbReference type="EMBL" id="TKK70932.1"/>
    </source>
</evidence>
<name>A0A4U3L7C7_9BACT</name>
<dbReference type="RefSeq" id="WP_137260531.1">
    <property type="nucleotide sequence ID" value="NZ_SZQL01000002.1"/>
</dbReference>
<sequence length="316" mass="36693">MYKLLVALSLVITSSAMAQSAADLQSLQQQEAVIAPYAKDMIFAPLTEDRLVADSTFTRLFVKALRTPYSFNYPFDSIITVSKLYAPDSSFRIFTWQFERDESYFRQRGAIQMKTKDGSLKLFPLLDASQFTTNPTDSVRSNTNWIGAIYYNIIEKQYQGKKYYTLFGYDDNDFASTRKWVDVLTFDNAGNPHFGGKYFNYPEDSIKPAQPAYRFCLEYKKDARARINYDPEMDMIIFDHLISESNHQSEKYTLIPDGDYEGFKWKDGKWNYVEKVFDFKLEDGQAPIPEPIKDDAGNTNEKILQEQSQKNERRKP</sequence>
<dbReference type="OrthoDB" id="788168at2"/>
<proteinExistence type="predicted"/>
<dbReference type="Proteomes" id="UP000305848">
    <property type="component" value="Unassembled WGS sequence"/>
</dbReference>
<accession>A0A4U3L7C7</accession>
<feature type="chain" id="PRO_5020689606" evidence="2">
    <location>
        <begin position="19"/>
        <end position="316"/>
    </location>
</feature>
<keyword evidence="4" id="KW-1185">Reference proteome</keyword>
<gene>
    <name evidence="3" type="ORF">FC093_04370</name>
</gene>
<feature type="signal peptide" evidence="2">
    <location>
        <begin position="1"/>
        <end position="18"/>
    </location>
</feature>
<feature type="compositionally biased region" description="Polar residues" evidence="1">
    <location>
        <begin position="297"/>
        <end position="308"/>
    </location>
</feature>
<evidence type="ECO:0000256" key="2">
    <source>
        <dbReference type="SAM" id="SignalP"/>
    </source>
</evidence>
<protein>
    <submittedName>
        <fullName evidence="3">Uncharacterized protein</fullName>
    </submittedName>
</protein>
<dbReference type="EMBL" id="SZQL01000002">
    <property type="protein sequence ID" value="TKK70932.1"/>
    <property type="molecule type" value="Genomic_DNA"/>
</dbReference>
<keyword evidence="2" id="KW-0732">Signal</keyword>
<reference evidence="3 4" key="1">
    <citation type="submission" date="2019-05" db="EMBL/GenBank/DDBJ databases">
        <title>Panacibacter sp. strain 17mud1-8 Genome sequencing and assembly.</title>
        <authorList>
            <person name="Chhetri G."/>
        </authorList>
    </citation>
    <scope>NUCLEOTIDE SEQUENCE [LARGE SCALE GENOMIC DNA]</scope>
    <source>
        <strain evidence="3 4">17mud1-8</strain>
    </source>
</reference>
<comment type="caution">
    <text evidence="3">The sequence shown here is derived from an EMBL/GenBank/DDBJ whole genome shotgun (WGS) entry which is preliminary data.</text>
</comment>
<dbReference type="AlphaFoldDB" id="A0A4U3L7C7"/>
<feature type="region of interest" description="Disordered" evidence="1">
    <location>
        <begin position="285"/>
        <end position="316"/>
    </location>
</feature>
<organism evidence="3 4">
    <name type="scientific">Ilyomonas limi</name>
    <dbReference type="NCBI Taxonomy" id="2575867"/>
    <lineage>
        <taxon>Bacteria</taxon>
        <taxon>Pseudomonadati</taxon>
        <taxon>Bacteroidota</taxon>
        <taxon>Chitinophagia</taxon>
        <taxon>Chitinophagales</taxon>
        <taxon>Chitinophagaceae</taxon>
        <taxon>Ilyomonas</taxon>
    </lineage>
</organism>